<reference evidence="1 2" key="1">
    <citation type="journal article" date="2014" name="Nat. Commun.">
        <title>Molecular traces of alternative social organization in a termite genome.</title>
        <authorList>
            <person name="Terrapon N."/>
            <person name="Li C."/>
            <person name="Robertson H.M."/>
            <person name="Ji L."/>
            <person name="Meng X."/>
            <person name="Booth W."/>
            <person name="Chen Z."/>
            <person name="Childers C.P."/>
            <person name="Glastad K.M."/>
            <person name="Gokhale K."/>
            <person name="Gowin J."/>
            <person name="Gronenberg W."/>
            <person name="Hermansen R.A."/>
            <person name="Hu H."/>
            <person name="Hunt B.G."/>
            <person name="Huylmans A.K."/>
            <person name="Khalil S.M."/>
            <person name="Mitchell R.D."/>
            <person name="Munoz-Torres M.C."/>
            <person name="Mustard J.A."/>
            <person name="Pan H."/>
            <person name="Reese J.T."/>
            <person name="Scharf M.E."/>
            <person name="Sun F."/>
            <person name="Vogel H."/>
            <person name="Xiao J."/>
            <person name="Yang W."/>
            <person name="Yang Z."/>
            <person name="Yang Z."/>
            <person name="Zhou J."/>
            <person name="Zhu J."/>
            <person name="Brent C.S."/>
            <person name="Elsik C.G."/>
            <person name="Goodisman M.A."/>
            <person name="Liberles D.A."/>
            <person name="Roe R.M."/>
            <person name="Vargo E.L."/>
            <person name="Vilcinskas A."/>
            <person name="Wang J."/>
            <person name="Bornberg-Bauer E."/>
            <person name="Korb J."/>
            <person name="Zhang G."/>
            <person name="Liebig J."/>
        </authorList>
    </citation>
    <scope>NUCLEOTIDE SEQUENCE [LARGE SCALE GENOMIC DNA]</scope>
    <source>
        <tissue evidence="1">Whole organism</tissue>
    </source>
</reference>
<dbReference type="EMBL" id="KK852811">
    <property type="protein sequence ID" value="KDR15887.1"/>
    <property type="molecule type" value="Genomic_DNA"/>
</dbReference>
<proteinExistence type="predicted"/>
<evidence type="ECO:0000313" key="2">
    <source>
        <dbReference type="Proteomes" id="UP000027135"/>
    </source>
</evidence>
<evidence type="ECO:0000313" key="1">
    <source>
        <dbReference type="EMBL" id="KDR15887.1"/>
    </source>
</evidence>
<protein>
    <recommendedName>
        <fullName evidence="3">Endonuclease-reverse transcriptase</fullName>
    </recommendedName>
</protein>
<dbReference type="OMA" id="MERAMCG"/>
<dbReference type="STRING" id="136037.A0A067R1L4"/>
<name>A0A067R1L4_ZOONE</name>
<keyword evidence="2" id="KW-1185">Reference proteome</keyword>
<dbReference type="Proteomes" id="UP000027135">
    <property type="component" value="Unassembled WGS sequence"/>
</dbReference>
<sequence length="181" mass="21361">EVRRRPNSGNACYFSVQNILSSRLISKNLKIKVYKTIILPVVLYGCETWSLTQREEHRLQVFENRVLRRMFEPRREDDGAWRKLHSLYCSKVLDRDTMQNCIIRSARLRWAGHVARIEDSDLPKKIIDNNPGGQRKRGRPKLRWVDGVEGGARVLGCRNWRVVARDRWRMVVEEAKAHIRL</sequence>
<dbReference type="PANTHER" id="PTHR47027">
    <property type="entry name" value="REVERSE TRANSCRIPTASE DOMAIN-CONTAINING PROTEIN"/>
    <property type="match status" value="1"/>
</dbReference>
<dbReference type="PANTHER" id="PTHR47027:SF20">
    <property type="entry name" value="REVERSE TRANSCRIPTASE-LIKE PROTEIN WITH RNA-DIRECTED DNA POLYMERASE DOMAIN"/>
    <property type="match status" value="1"/>
</dbReference>
<dbReference type="InParanoid" id="A0A067R1L4"/>
<evidence type="ECO:0008006" key="3">
    <source>
        <dbReference type="Google" id="ProtNLM"/>
    </source>
</evidence>
<dbReference type="AlphaFoldDB" id="A0A067R1L4"/>
<feature type="non-terminal residue" evidence="1">
    <location>
        <position position="1"/>
    </location>
</feature>
<gene>
    <name evidence="1" type="ORF">L798_09813</name>
</gene>
<accession>A0A067R1L4</accession>
<organism evidence="1 2">
    <name type="scientific">Zootermopsis nevadensis</name>
    <name type="common">Dampwood termite</name>
    <dbReference type="NCBI Taxonomy" id="136037"/>
    <lineage>
        <taxon>Eukaryota</taxon>
        <taxon>Metazoa</taxon>
        <taxon>Ecdysozoa</taxon>
        <taxon>Arthropoda</taxon>
        <taxon>Hexapoda</taxon>
        <taxon>Insecta</taxon>
        <taxon>Pterygota</taxon>
        <taxon>Neoptera</taxon>
        <taxon>Polyneoptera</taxon>
        <taxon>Dictyoptera</taxon>
        <taxon>Blattodea</taxon>
        <taxon>Blattoidea</taxon>
        <taxon>Termitoidae</taxon>
        <taxon>Termopsidae</taxon>
        <taxon>Zootermopsis</taxon>
    </lineage>
</organism>